<proteinExistence type="predicted"/>
<dbReference type="CDD" id="cd17329">
    <property type="entry name" value="MFS_MdtH_MDR_like"/>
    <property type="match status" value="1"/>
</dbReference>
<dbReference type="SUPFAM" id="SSF103473">
    <property type="entry name" value="MFS general substrate transporter"/>
    <property type="match status" value="1"/>
</dbReference>
<dbReference type="PATRIC" id="fig|1133569.4.peg.1337"/>
<dbReference type="Proteomes" id="UP000051576">
    <property type="component" value="Unassembled WGS sequence"/>
</dbReference>
<evidence type="ECO:0000256" key="7">
    <source>
        <dbReference type="SAM" id="Phobius"/>
    </source>
</evidence>
<evidence type="ECO:0000313" key="10">
    <source>
        <dbReference type="Proteomes" id="UP000051576"/>
    </source>
</evidence>
<dbReference type="InterPro" id="IPR011701">
    <property type="entry name" value="MFS"/>
</dbReference>
<dbReference type="InterPro" id="IPR036259">
    <property type="entry name" value="MFS_trans_sf"/>
</dbReference>
<keyword evidence="6 7" id="KW-0472">Membrane</keyword>
<organism evidence="9 10">
    <name type="scientific">Liquorilactobacillus vini DSM 20605</name>
    <dbReference type="NCBI Taxonomy" id="1133569"/>
    <lineage>
        <taxon>Bacteria</taxon>
        <taxon>Bacillati</taxon>
        <taxon>Bacillota</taxon>
        <taxon>Bacilli</taxon>
        <taxon>Lactobacillales</taxon>
        <taxon>Lactobacillaceae</taxon>
        <taxon>Liquorilactobacillus</taxon>
    </lineage>
</organism>
<feature type="transmembrane region" description="Helical" evidence="7">
    <location>
        <begin position="12"/>
        <end position="30"/>
    </location>
</feature>
<evidence type="ECO:0000256" key="2">
    <source>
        <dbReference type="ARBA" id="ARBA00022448"/>
    </source>
</evidence>
<feature type="transmembrane region" description="Helical" evidence="7">
    <location>
        <begin position="74"/>
        <end position="93"/>
    </location>
</feature>
<feature type="transmembrane region" description="Helical" evidence="7">
    <location>
        <begin position="365"/>
        <end position="389"/>
    </location>
</feature>
<dbReference type="GO" id="GO:0005886">
    <property type="term" value="C:plasma membrane"/>
    <property type="evidence" value="ECO:0007669"/>
    <property type="project" value="UniProtKB-SubCell"/>
</dbReference>
<comment type="caution">
    <text evidence="9">The sequence shown here is derived from an EMBL/GenBank/DDBJ whole genome shotgun (WGS) entry which is preliminary data.</text>
</comment>
<evidence type="ECO:0000256" key="1">
    <source>
        <dbReference type="ARBA" id="ARBA00004651"/>
    </source>
</evidence>
<evidence type="ECO:0000256" key="5">
    <source>
        <dbReference type="ARBA" id="ARBA00022989"/>
    </source>
</evidence>
<evidence type="ECO:0000256" key="3">
    <source>
        <dbReference type="ARBA" id="ARBA00022475"/>
    </source>
</evidence>
<dbReference type="Pfam" id="PF07690">
    <property type="entry name" value="MFS_1"/>
    <property type="match status" value="1"/>
</dbReference>
<evidence type="ECO:0000313" key="9">
    <source>
        <dbReference type="EMBL" id="KRM88478.1"/>
    </source>
</evidence>
<dbReference type="PANTHER" id="PTHR23517">
    <property type="entry name" value="RESISTANCE PROTEIN MDTM, PUTATIVE-RELATED-RELATED"/>
    <property type="match status" value="1"/>
</dbReference>
<feature type="transmembrane region" description="Helical" evidence="7">
    <location>
        <begin position="42"/>
        <end position="62"/>
    </location>
</feature>
<dbReference type="RefSeq" id="WP_010581202.1">
    <property type="nucleotide sequence ID" value="NZ_AHYZ01000169.1"/>
</dbReference>
<feature type="transmembrane region" description="Helical" evidence="7">
    <location>
        <begin position="248"/>
        <end position="267"/>
    </location>
</feature>
<feature type="transmembrane region" description="Helical" evidence="7">
    <location>
        <begin position="279"/>
        <end position="296"/>
    </location>
</feature>
<dbReference type="InterPro" id="IPR050171">
    <property type="entry name" value="MFS_Transporters"/>
</dbReference>
<dbReference type="InterPro" id="IPR020846">
    <property type="entry name" value="MFS_dom"/>
</dbReference>
<evidence type="ECO:0000256" key="6">
    <source>
        <dbReference type="ARBA" id="ARBA00023136"/>
    </source>
</evidence>
<dbReference type="STRING" id="1133569.FD21_GL001205"/>
<keyword evidence="2" id="KW-0813">Transport</keyword>
<feature type="transmembrane region" description="Helical" evidence="7">
    <location>
        <begin position="302"/>
        <end position="324"/>
    </location>
</feature>
<evidence type="ECO:0000256" key="4">
    <source>
        <dbReference type="ARBA" id="ARBA00022692"/>
    </source>
</evidence>
<feature type="transmembrane region" description="Helical" evidence="7">
    <location>
        <begin position="136"/>
        <end position="155"/>
    </location>
</feature>
<feature type="transmembrane region" description="Helical" evidence="7">
    <location>
        <begin position="208"/>
        <end position="228"/>
    </location>
</feature>
<keyword evidence="4 7" id="KW-0812">Transmembrane</keyword>
<dbReference type="EMBL" id="AYYX01000033">
    <property type="protein sequence ID" value="KRM88478.1"/>
    <property type="molecule type" value="Genomic_DNA"/>
</dbReference>
<dbReference type="PROSITE" id="PS50850">
    <property type="entry name" value="MFS"/>
    <property type="match status" value="1"/>
</dbReference>
<dbReference type="Gene3D" id="1.20.1250.20">
    <property type="entry name" value="MFS general substrate transporter like domains"/>
    <property type="match status" value="2"/>
</dbReference>
<dbReference type="PANTHER" id="PTHR23517:SF10">
    <property type="entry name" value="MAJOR FACILITATOR SUPERFAMILY (MFS) PROFILE DOMAIN-CONTAINING PROTEIN"/>
    <property type="match status" value="1"/>
</dbReference>
<protein>
    <submittedName>
        <fullName evidence="9">MFS transporter</fullName>
    </submittedName>
</protein>
<feature type="transmembrane region" description="Helical" evidence="7">
    <location>
        <begin position="161"/>
        <end position="181"/>
    </location>
</feature>
<feature type="transmembrane region" description="Helical" evidence="7">
    <location>
        <begin position="99"/>
        <end position="124"/>
    </location>
</feature>
<sequence>MKQQKQLKLNWLLIGSLLVSTGTSFIWPLTTVYMHDYLQQTLSLAGVVLLIESVVMIVGSYLGGYIFDHLHFHFWLQAALGLSVVSMFLLIFFNGWPAYPILLILNAFGGSIANTIINSLATLVQGKDSRYVFNMLYFMANVGVVLGTMLVGTVIKYDIRFVFVITWILFIIFWLIAQFHYNVKKPLNVKNSQSQLAITKVKTAQPNIWMICSLLLVYLAIEIGYSQWQSNLSIYMQSLAISLQKYSYLWTLNGVLIVILQPVLNYLEEHYQINQFYKAFYGFALFGVAFVSLVFAKDYLHFIISMVLVTLGEVIVFPTIPALADRLSAPAEKGKYQSFISISASLGHAVGPLLGGVIIETLSYQFLFIVMTSLVIITSLICLVIKFMLFTEQ</sequence>
<keyword evidence="5 7" id="KW-1133">Transmembrane helix</keyword>
<keyword evidence="3" id="KW-1003">Cell membrane</keyword>
<dbReference type="OrthoDB" id="3268460at2"/>
<feature type="transmembrane region" description="Helical" evidence="7">
    <location>
        <begin position="336"/>
        <end position="359"/>
    </location>
</feature>
<name>A0A0R2C9J1_9LACO</name>
<accession>A0A0R2C9J1</accession>
<keyword evidence="10" id="KW-1185">Reference proteome</keyword>
<comment type="subcellular location">
    <subcellularLocation>
        <location evidence="1">Cell membrane</location>
        <topology evidence="1">Multi-pass membrane protein</topology>
    </subcellularLocation>
</comment>
<evidence type="ECO:0000259" key="8">
    <source>
        <dbReference type="PROSITE" id="PS50850"/>
    </source>
</evidence>
<dbReference type="AlphaFoldDB" id="A0A0R2C9J1"/>
<dbReference type="GO" id="GO:0022857">
    <property type="term" value="F:transmembrane transporter activity"/>
    <property type="evidence" value="ECO:0007669"/>
    <property type="project" value="InterPro"/>
</dbReference>
<reference evidence="9 10" key="1">
    <citation type="journal article" date="2015" name="Genome Announc.">
        <title>Expanding the biotechnology potential of lactobacilli through comparative genomics of 213 strains and associated genera.</title>
        <authorList>
            <person name="Sun Z."/>
            <person name="Harris H.M."/>
            <person name="McCann A."/>
            <person name="Guo C."/>
            <person name="Argimon S."/>
            <person name="Zhang W."/>
            <person name="Yang X."/>
            <person name="Jeffery I.B."/>
            <person name="Cooney J.C."/>
            <person name="Kagawa T.F."/>
            <person name="Liu W."/>
            <person name="Song Y."/>
            <person name="Salvetti E."/>
            <person name="Wrobel A."/>
            <person name="Rasinkangas P."/>
            <person name="Parkhill J."/>
            <person name="Rea M.C."/>
            <person name="O'Sullivan O."/>
            <person name="Ritari J."/>
            <person name="Douillard F.P."/>
            <person name="Paul Ross R."/>
            <person name="Yang R."/>
            <person name="Briner A.E."/>
            <person name="Felis G.E."/>
            <person name="de Vos W.M."/>
            <person name="Barrangou R."/>
            <person name="Klaenhammer T.R."/>
            <person name="Caufield P.W."/>
            <person name="Cui Y."/>
            <person name="Zhang H."/>
            <person name="O'Toole P.W."/>
        </authorList>
    </citation>
    <scope>NUCLEOTIDE SEQUENCE [LARGE SCALE GENOMIC DNA]</scope>
    <source>
        <strain evidence="9 10">DSM 20605</strain>
    </source>
</reference>
<feature type="domain" description="Major facilitator superfamily (MFS) profile" evidence="8">
    <location>
        <begin position="208"/>
        <end position="393"/>
    </location>
</feature>
<dbReference type="eggNOG" id="COG2814">
    <property type="taxonomic scope" value="Bacteria"/>
</dbReference>
<gene>
    <name evidence="9" type="ORF">FD21_GL001205</name>
</gene>